<dbReference type="SMART" id="SM00382">
    <property type="entry name" value="AAA"/>
    <property type="match status" value="1"/>
</dbReference>
<dbReference type="Proteomes" id="UP001606210">
    <property type="component" value="Unassembled WGS sequence"/>
</dbReference>
<dbReference type="SMART" id="SM00862">
    <property type="entry name" value="Trans_reg_C"/>
    <property type="match status" value="1"/>
</dbReference>
<dbReference type="InterPro" id="IPR049945">
    <property type="entry name" value="AAA_22"/>
</dbReference>
<dbReference type="PROSITE" id="PS51755">
    <property type="entry name" value="OMPR_PHOB"/>
    <property type="match status" value="1"/>
</dbReference>
<dbReference type="InterPro" id="IPR036388">
    <property type="entry name" value="WH-like_DNA-bd_sf"/>
</dbReference>
<evidence type="ECO:0000259" key="4">
    <source>
        <dbReference type="PROSITE" id="PS51755"/>
    </source>
</evidence>
<evidence type="ECO:0000313" key="5">
    <source>
        <dbReference type="EMBL" id="MFG6433437.1"/>
    </source>
</evidence>
<name>A0ABW7FDZ0_9BURK</name>
<dbReference type="Pfam" id="PF00486">
    <property type="entry name" value="Trans_reg_C"/>
    <property type="match status" value="1"/>
</dbReference>
<dbReference type="SUPFAM" id="SSF52540">
    <property type="entry name" value="P-loop containing nucleoside triphosphate hydrolases"/>
    <property type="match status" value="1"/>
</dbReference>
<feature type="domain" description="OmpR/PhoB-type" evidence="4">
    <location>
        <begin position="29"/>
        <end position="125"/>
    </location>
</feature>
<dbReference type="InterPro" id="IPR016032">
    <property type="entry name" value="Sig_transdc_resp-reg_C-effctor"/>
</dbReference>
<dbReference type="PANTHER" id="PTHR47691">
    <property type="entry name" value="REGULATOR-RELATED"/>
    <property type="match status" value="1"/>
</dbReference>
<protein>
    <submittedName>
        <fullName evidence="5">ATP-binding protein</fullName>
    </submittedName>
</protein>
<dbReference type="Gene3D" id="1.10.10.10">
    <property type="entry name" value="Winged helix-like DNA-binding domain superfamily/Winged helix DNA-binding domain"/>
    <property type="match status" value="1"/>
</dbReference>
<dbReference type="InterPro" id="IPR003593">
    <property type="entry name" value="AAA+_ATPase"/>
</dbReference>
<proteinExistence type="predicted"/>
<keyword evidence="5" id="KW-0547">Nucleotide-binding</keyword>
<keyword evidence="1 2" id="KW-0238">DNA-binding</keyword>
<dbReference type="InterPro" id="IPR001867">
    <property type="entry name" value="OmpR/PhoB-type_DNA-bd"/>
</dbReference>
<dbReference type="InterPro" id="IPR058852">
    <property type="entry name" value="HTH_77"/>
</dbReference>
<dbReference type="PRINTS" id="PR00364">
    <property type="entry name" value="DISEASERSIST"/>
</dbReference>
<feature type="compositionally biased region" description="Pro residues" evidence="3">
    <location>
        <begin position="135"/>
        <end position="144"/>
    </location>
</feature>
<evidence type="ECO:0000313" key="6">
    <source>
        <dbReference type="Proteomes" id="UP001606210"/>
    </source>
</evidence>
<accession>A0ABW7FDZ0</accession>
<dbReference type="Pfam" id="PF25872">
    <property type="entry name" value="HTH_77"/>
    <property type="match status" value="1"/>
</dbReference>
<feature type="region of interest" description="Disordered" evidence="3">
    <location>
        <begin position="854"/>
        <end position="884"/>
    </location>
</feature>
<dbReference type="PANTHER" id="PTHR47691:SF3">
    <property type="entry name" value="HTH-TYPE TRANSCRIPTIONAL REGULATOR RV0890C-RELATED"/>
    <property type="match status" value="1"/>
</dbReference>
<dbReference type="EMBL" id="JBIGHV010000012">
    <property type="protein sequence ID" value="MFG6433437.1"/>
    <property type="molecule type" value="Genomic_DNA"/>
</dbReference>
<dbReference type="CDD" id="cd00383">
    <property type="entry name" value="trans_reg_C"/>
    <property type="match status" value="1"/>
</dbReference>
<sequence length="884" mass="95083">MDEARWSASRHDLSRASVLPNTQPRRPAAERYLFGPSQRFEFQPDEHRLLIDGQAAPLGRRALDLLRVLAERPDRLISKTDLLDLVWPGLVVEEANLQMQISKLRKVLGGEVITTVPGRGYRFTAAVSKVSGAPAAPPSPPDTAPAPASATPARPAVRGSRLIGRDADLARVERLLQPGGSLSLVGPSGVGKTSLARAVAAGWPGRCVWVDLAALTGGHQVAGAIARALGLQLTGGDDEAPDQLLAALRHETLLLVLDNAEHLIQVCAELASLLRPVAGVQLLVTSQAPLAVAGERVLRLEPLALPGPGHDPDRPEEEGALALLLERISAADHHFTPTPAALPALRALCVQLDGLPLALEMAAARVPLLGLQGVHDALAQRFALLTRGHRDAAARHRTLHNALDWSYRLLGAADQRLFRSLGVFTGGFTLDLAVALMTDDPQARWDVIDGLATLADRSLIVVSHDDPPRYRLLETMRAFALDQLALAPAAPDEADAVRRRHVAAVLALFSRATADNPALLALCIAEMENARDALAWAREHELALATALSIRVVTLTTFTVWRHESGNWFLALEPRMNEPAGQALPAELQANWWTERGRIGAIRREANASVAGRRAVALWRQLGQPRKLLFATLVWVRSVAVAGQELDDACAELESQVAATADLAPTERLHVAGALCRAAVTRGDHQAALMLHQQQFDLARELGKHDMQDAIESSIVSTLHILDRNAEAAERGQSLLARVDADGSGTNGNLPWVLGALMAAWVALGRLGEARALLPRLFTAARRFATPTLSLQFCALAVAERRFGAAALLVGYARQGYESRSMQFEPEEQDLIERVRCAACAELGAGPVEALERQGRSLGDADAESLTKDETSGEILAPNQRTRT</sequence>
<keyword evidence="5" id="KW-0067">ATP-binding</keyword>
<gene>
    <name evidence="5" type="ORF">ACG00Y_26255</name>
</gene>
<dbReference type="CDD" id="cd00009">
    <property type="entry name" value="AAA"/>
    <property type="match status" value="1"/>
</dbReference>
<dbReference type="Pfam" id="PF13401">
    <property type="entry name" value="AAA_22"/>
    <property type="match status" value="1"/>
</dbReference>
<keyword evidence="6" id="KW-1185">Reference proteome</keyword>
<feature type="compositionally biased region" description="Low complexity" evidence="3">
    <location>
        <begin position="145"/>
        <end position="156"/>
    </location>
</feature>
<feature type="DNA-binding region" description="OmpR/PhoB-type" evidence="2">
    <location>
        <begin position="29"/>
        <end position="125"/>
    </location>
</feature>
<comment type="caution">
    <text evidence="5">The sequence shown here is derived from an EMBL/GenBank/DDBJ whole genome shotgun (WGS) entry which is preliminary data.</text>
</comment>
<reference evidence="5 6" key="1">
    <citation type="submission" date="2024-08" db="EMBL/GenBank/DDBJ databases">
        <authorList>
            <person name="Lu H."/>
        </authorList>
    </citation>
    <scope>NUCLEOTIDE SEQUENCE [LARGE SCALE GENOMIC DNA]</scope>
    <source>
        <strain evidence="5 6">LYH14W</strain>
    </source>
</reference>
<dbReference type="RefSeq" id="WP_394484156.1">
    <property type="nucleotide sequence ID" value="NZ_JBIGHV010000012.1"/>
</dbReference>
<dbReference type="InterPro" id="IPR027417">
    <property type="entry name" value="P-loop_NTPase"/>
</dbReference>
<dbReference type="GO" id="GO:0005524">
    <property type="term" value="F:ATP binding"/>
    <property type="evidence" value="ECO:0007669"/>
    <property type="project" value="UniProtKB-KW"/>
</dbReference>
<organism evidence="5 6">
    <name type="scientific">Pelomonas parva</name>
    <dbReference type="NCBI Taxonomy" id="3299032"/>
    <lineage>
        <taxon>Bacteria</taxon>
        <taxon>Pseudomonadati</taxon>
        <taxon>Pseudomonadota</taxon>
        <taxon>Betaproteobacteria</taxon>
        <taxon>Burkholderiales</taxon>
        <taxon>Sphaerotilaceae</taxon>
        <taxon>Roseateles</taxon>
    </lineage>
</organism>
<dbReference type="SUPFAM" id="SSF46894">
    <property type="entry name" value="C-terminal effector domain of the bipartite response regulators"/>
    <property type="match status" value="1"/>
</dbReference>
<evidence type="ECO:0000256" key="2">
    <source>
        <dbReference type="PROSITE-ProRule" id="PRU01091"/>
    </source>
</evidence>
<feature type="region of interest" description="Disordered" evidence="3">
    <location>
        <begin position="131"/>
        <end position="157"/>
    </location>
</feature>
<dbReference type="Gene3D" id="3.40.50.300">
    <property type="entry name" value="P-loop containing nucleotide triphosphate hydrolases"/>
    <property type="match status" value="1"/>
</dbReference>
<evidence type="ECO:0000256" key="1">
    <source>
        <dbReference type="ARBA" id="ARBA00023125"/>
    </source>
</evidence>
<evidence type="ECO:0000256" key="3">
    <source>
        <dbReference type="SAM" id="MobiDB-lite"/>
    </source>
</evidence>